<organism evidence="8 9">
    <name type="scientific">Aspergillus bertholletiae</name>
    <dbReference type="NCBI Taxonomy" id="1226010"/>
    <lineage>
        <taxon>Eukaryota</taxon>
        <taxon>Fungi</taxon>
        <taxon>Dikarya</taxon>
        <taxon>Ascomycota</taxon>
        <taxon>Pezizomycotina</taxon>
        <taxon>Eurotiomycetes</taxon>
        <taxon>Eurotiomycetidae</taxon>
        <taxon>Eurotiales</taxon>
        <taxon>Aspergillaceae</taxon>
        <taxon>Aspergillus</taxon>
        <taxon>Aspergillus subgen. Circumdati</taxon>
    </lineage>
</organism>
<evidence type="ECO:0000256" key="3">
    <source>
        <dbReference type="ARBA" id="ARBA00023015"/>
    </source>
</evidence>
<keyword evidence="4" id="KW-0238">DNA-binding</keyword>
<evidence type="ECO:0000256" key="5">
    <source>
        <dbReference type="ARBA" id="ARBA00023163"/>
    </source>
</evidence>
<dbReference type="InterPro" id="IPR001138">
    <property type="entry name" value="Zn2Cys6_DnaBD"/>
</dbReference>
<dbReference type="GO" id="GO:0008270">
    <property type="term" value="F:zinc ion binding"/>
    <property type="evidence" value="ECO:0007669"/>
    <property type="project" value="InterPro"/>
</dbReference>
<dbReference type="InterPro" id="IPR036864">
    <property type="entry name" value="Zn2-C6_fun-type_DNA-bd_sf"/>
</dbReference>
<sequence>MSPNKLQPSSDEPLIRRLNLNRPKLSRTREVQACHQCRLRKVKCDQTRPRCQNCQVHDRSCVYTQQSRKPDGRHGGDRVIRLNQRGHLNTTSESQARYYSSSSWVVDVGGPDVSRPSGIGACTKLGELSDPPTLQGGLELPDGQAHLFVQLAEVDTLINWYSQYCHLWYPIVDIPEIAIALESLKRGHRCPVGSLALIAAVCFAAAGSVHASGDIKSLIPVSTSASWKTLAERLLSSHRYPRQPNLNTVRAAFLLAIPSLADERMQPDPGPISVLLRAAQSLGLHRDPSAFNLCPREMDFRRVLWWSIYGLDVSYSIAYALPPLVHATTTDVQIIEVNSMPERKLIRTLVRVNSLVSTIFHTVYGIHQPTRKDIQELDEKATQICADEVSTTSFSKLDAAEKFITMSQRMCCYKMLFILHQPYLRSTQWPQTSRQKALNACQIYINDYLMGIAAPELAPYRWILGHFDVIHACAIILQDMIQHPGSLESVGMRSVVETCFYTFSTDSHPDWTKLEALGAKAWAANGWICPFQRDLDTSGADTSLSDWDPLFASFIWESMLL</sequence>
<gene>
    <name evidence="8" type="ORF">BDV26DRAFT_147223</name>
</gene>
<keyword evidence="5" id="KW-0804">Transcription</keyword>
<dbReference type="AlphaFoldDB" id="A0A5N7BEG3"/>
<dbReference type="Pfam" id="PF00172">
    <property type="entry name" value="Zn_clus"/>
    <property type="match status" value="1"/>
</dbReference>
<keyword evidence="2" id="KW-0479">Metal-binding</keyword>
<dbReference type="InterPro" id="IPR050613">
    <property type="entry name" value="Sec_Metabolite_Reg"/>
</dbReference>
<dbReference type="OrthoDB" id="762982at2759"/>
<dbReference type="PANTHER" id="PTHR31001">
    <property type="entry name" value="UNCHARACTERIZED TRANSCRIPTIONAL REGULATORY PROTEIN"/>
    <property type="match status" value="1"/>
</dbReference>
<protein>
    <recommendedName>
        <fullName evidence="7">Zn(2)-C6 fungal-type domain-containing protein</fullName>
    </recommendedName>
</protein>
<evidence type="ECO:0000256" key="2">
    <source>
        <dbReference type="ARBA" id="ARBA00022723"/>
    </source>
</evidence>
<dbReference type="Proteomes" id="UP000326198">
    <property type="component" value="Unassembled WGS sequence"/>
</dbReference>
<evidence type="ECO:0000313" key="8">
    <source>
        <dbReference type="EMBL" id="KAE8380099.1"/>
    </source>
</evidence>
<proteinExistence type="predicted"/>
<comment type="subcellular location">
    <subcellularLocation>
        <location evidence="1">Nucleus</location>
    </subcellularLocation>
</comment>
<evidence type="ECO:0000313" key="9">
    <source>
        <dbReference type="Proteomes" id="UP000326198"/>
    </source>
</evidence>
<evidence type="ECO:0000259" key="7">
    <source>
        <dbReference type="PROSITE" id="PS50048"/>
    </source>
</evidence>
<dbReference type="PROSITE" id="PS00463">
    <property type="entry name" value="ZN2_CY6_FUNGAL_1"/>
    <property type="match status" value="1"/>
</dbReference>
<dbReference type="PANTHER" id="PTHR31001:SF40">
    <property type="entry name" value="ZN(II)2CYS6 TRANSCRIPTION FACTOR (EUROFUNG)"/>
    <property type="match status" value="1"/>
</dbReference>
<keyword evidence="9" id="KW-1185">Reference proteome</keyword>
<dbReference type="PROSITE" id="PS50048">
    <property type="entry name" value="ZN2_CY6_FUNGAL_2"/>
    <property type="match status" value="1"/>
</dbReference>
<dbReference type="GO" id="GO:0003677">
    <property type="term" value="F:DNA binding"/>
    <property type="evidence" value="ECO:0007669"/>
    <property type="project" value="UniProtKB-KW"/>
</dbReference>
<dbReference type="Pfam" id="PF04082">
    <property type="entry name" value="Fungal_trans"/>
    <property type="match status" value="1"/>
</dbReference>
<keyword evidence="3" id="KW-0805">Transcription regulation</keyword>
<dbReference type="GO" id="GO:0000981">
    <property type="term" value="F:DNA-binding transcription factor activity, RNA polymerase II-specific"/>
    <property type="evidence" value="ECO:0007669"/>
    <property type="project" value="InterPro"/>
</dbReference>
<feature type="domain" description="Zn(2)-C6 fungal-type" evidence="7">
    <location>
        <begin position="33"/>
        <end position="63"/>
    </location>
</feature>
<dbReference type="GO" id="GO:0006351">
    <property type="term" value="P:DNA-templated transcription"/>
    <property type="evidence" value="ECO:0007669"/>
    <property type="project" value="InterPro"/>
</dbReference>
<evidence type="ECO:0000256" key="6">
    <source>
        <dbReference type="ARBA" id="ARBA00023242"/>
    </source>
</evidence>
<dbReference type="SMART" id="SM00066">
    <property type="entry name" value="GAL4"/>
    <property type="match status" value="1"/>
</dbReference>
<evidence type="ECO:0000256" key="4">
    <source>
        <dbReference type="ARBA" id="ARBA00023125"/>
    </source>
</evidence>
<name>A0A5N7BEG3_9EURO</name>
<evidence type="ECO:0000256" key="1">
    <source>
        <dbReference type="ARBA" id="ARBA00004123"/>
    </source>
</evidence>
<dbReference type="GO" id="GO:0005634">
    <property type="term" value="C:nucleus"/>
    <property type="evidence" value="ECO:0007669"/>
    <property type="project" value="UniProtKB-SubCell"/>
</dbReference>
<dbReference type="EMBL" id="ML736185">
    <property type="protein sequence ID" value="KAE8380099.1"/>
    <property type="molecule type" value="Genomic_DNA"/>
</dbReference>
<dbReference type="GO" id="GO:0009893">
    <property type="term" value="P:positive regulation of metabolic process"/>
    <property type="evidence" value="ECO:0007669"/>
    <property type="project" value="UniProtKB-ARBA"/>
</dbReference>
<dbReference type="Gene3D" id="4.10.240.10">
    <property type="entry name" value="Zn(2)-C6 fungal-type DNA-binding domain"/>
    <property type="match status" value="1"/>
</dbReference>
<accession>A0A5N7BEG3</accession>
<dbReference type="CDD" id="cd00067">
    <property type="entry name" value="GAL4"/>
    <property type="match status" value="1"/>
</dbReference>
<keyword evidence="6" id="KW-0539">Nucleus</keyword>
<dbReference type="SUPFAM" id="SSF57701">
    <property type="entry name" value="Zn2/Cys6 DNA-binding domain"/>
    <property type="match status" value="1"/>
</dbReference>
<dbReference type="InterPro" id="IPR007219">
    <property type="entry name" value="XnlR_reg_dom"/>
</dbReference>
<reference evidence="8 9" key="1">
    <citation type="submission" date="2019-04" db="EMBL/GenBank/DDBJ databases">
        <title>Friends and foes A comparative genomics studyof 23 Aspergillus species from section Flavi.</title>
        <authorList>
            <consortium name="DOE Joint Genome Institute"/>
            <person name="Kjaerbolling I."/>
            <person name="Vesth T."/>
            <person name="Frisvad J.C."/>
            <person name="Nybo J.L."/>
            <person name="Theobald S."/>
            <person name="Kildgaard S."/>
            <person name="Isbrandt T."/>
            <person name="Kuo A."/>
            <person name="Sato A."/>
            <person name="Lyhne E.K."/>
            <person name="Kogle M.E."/>
            <person name="Wiebenga A."/>
            <person name="Kun R.S."/>
            <person name="Lubbers R.J."/>
            <person name="Makela M.R."/>
            <person name="Barry K."/>
            <person name="Chovatia M."/>
            <person name="Clum A."/>
            <person name="Daum C."/>
            <person name="Haridas S."/>
            <person name="He G."/>
            <person name="LaButti K."/>
            <person name="Lipzen A."/>
            <person name="Mondo S."/>
            <person name="Riley R."/>
            <person name="Salamov A."/>
            <person name="Simmons B.A."/>
            <person name="Magnuson J.K."/>
            <person name="Henrissat B."/>
            <person name="Mortensen U.H."/>
            <person name="Larsen T.O."/>
            <person name="Devries R.P."/>
            <person name="Grigoriev I.V."/>
            <person name="Machida M."/>
            <person name="Baker S.E."/>
            <person name="Andersen M.R."/>
        </authorList>
    </citation>
    <scope>NUCLEOTIDE SEQUENCE [LARGE SCALE GENOMIC DNA]</scope>
    <source>
        <strain evidence="8 9">IBT 29228</strain>
    </source>
</reference>
<dbReference type="CDD" id="cd12148">
    <property type="entry name" value="fungal_TF_MHR"/>
    <property type="match status" value="1"/>
</dbReference>